<dbReference type="RefSeq" id="WP_264496456.1">
    <property type="nucleotide sequence ID" value="NZ_CP109947.1"/>
</dbReference>
<protein>
    <submittedName>
        <fullName evidence="1">Uncharacterized protein</fullName>
    </submittedName>
</protein>
<keyword evidence="2" id="KW-1185">Reference proteome</keyword>
<reference evidence="1 2" key="1">
    <citation type="journal article" date="2024" name="Front. Plant Sci.">
        <title>Comprehensive phenomic and genomic studies of the species, Pectobacterium cacticida and proposal for reclassification as Alcorniella cacticida comb. nov.</title>
        <authorList>
            <person name="Jonca J."/>
            <person name="Pirhonen M."/>
            <person name="Waleron M.M."/>
            <person name="Gawor J."/>
            <person name="Mrozik A."/>
            <person name="Smoktunowicz M."/>
            <person name="Waleron K."/>
            <person name="Waleron M."/>
        </authorList>
    </citation>
    <scope>NUCLEOTIDE SEQUENCE [LARGE SCALE GENOMIC DNA]</scope>
    <source>
        <strain evidence="1 2">DPMP6</strain>
    </source>
</reference>
<organism evidence="1 2">
    <name type="scientific">Pectobacterium cacticida</name>
    <dbReference type="NCBI Taxonomy" id="69221"/>
    <lineage>
        <taxon>Bacteria</taxon>
        <taxon>Pseudomonadati</taxon>
        <taxon>Pseudomonadota</taxon>
        <taxon>Gammaproteobacteria</taxon>
        <taxon>Enterobacterales</taxon>
        <taxon>Pectobacteriaceae</taxon>
        <taxon>Pectobacterium</taxon>
    </lineage>
</organism>
<evidence type="ECO:0000313" key="1">
    <source>
        <dbReference type="EMBL" id="WWO39558.1"/>
    </source>
</evidence>
<accession>A0ABZ2GEP1</accession>
<name>A0ABZ2GEP1_9GAMM</name>
<dbReference type="Proteomes" id="UP001379444">
    <property type="component" value="Chromosome"/>
</dbReference>
<proteinExistence type="predicted"/>
<gene>
    <name evidence="1" type="ORF">QNA12_06035</name>
</gene>
<dbReference type="EMBL" id="CP125967">
    <property type="protein sequence ID" value="WWO39558.1"/>
    <property type="molecule type" value="Genomic_DNA"/>
</dbReference>
<evidence type="ECO:0000313" key="2">
    <source>
        <dbReference type="Proteomes" id="UP001379444"/>
    </source>
</evidence>
<sequence length="153" mass="16781">MSDKQDMQVKCTRCRNNHLKSERVDVFDPKAKYFITYNSTCPRCGCKSYYDSTPNFAWCWASGLIEIGDTSPVDDSGAILIATGPKYALEMFLNVVARHGKGASEGKLLVPGVPEAPDGDAAIKALETWLKWCAPHKVAKRDGITLVLGGRVE</sequence>